<evidence type="ECO:0000256" key="1">
    <source>
        <dbReference type="SAM" id="MobiDB-lite"/>
    </source>
</evidence>
<organism evidence="2">
    <name type="scientific">uncultured Pseudonocardia sp</name>
    <dbReference type="NCBI Taxonomy" id="211455"/>
    <lineage>
        <taxon>Bacteria</taxon>
        <taxon>Bacillati</taxon>
        <taxon>Actinomycetota</taxon>
        <taxon>Actinomycetes</taxon>
        <taxon>Pseudonocardiales</taxon>
        <taxon>Pseudonocardiaceae</taxon>
        <taxon>Pseudonocardia</taxon>
        <taxon>environmental samples</taxon>
    </lineage>
</organism>
<dbReference type="AlphaFoldDB" id="A0A6J4PRG9"/>
<protein>
    <submittedName>
        <fullName evidence="2">Uncharacterized protein</fullName>
    </submittedName>
</protein>
<name>A0A6J4PRG9_9PSEU</name>
<sequence length="60" mass="6555">MRPRCCPATVKPAPEGPDEPGRLVRGHVRDPRMKDRSWRPRRCPDAVLDGLPPALAGGVS</sequence>
<evidence type="ECO:0000313" key="2">
    <source>
        <dbReference type="EMBL" id="CAA9423516.1"/>
    </source>
</evidence>
<feature type="region of interest" description="Disordered" evidence="1">
    <location>
        <begin position="1"/>
        <end position="26"/>
    </location>
</feature>
<gene>
    <name evidence="2" type="ORF">AVDCRST_MAG66-2792</name>
</gene>
<reference evidence="2" key="1">
    <citation type="submission" date="2020-02" db="EMBL/GenBank/DDBJ databases">
        <authorList>
            <person name="Meier V. D."/>
        </authorList>
    </citation>
    <scope>NUCLEOTIDE SEQUENCE</scope>
    <source>
        <strain evidence="2">AVDCRST_MAG66</strain>
    </source>
</reference>
<dbReference type="EMBL" id="CADCUS010000412">
    <property type="protein sequence ID" value="CAA9423516.1"/>
    <property type="molecule type" value="Genomic_DNA"/>
</dbReference>
<proteinExistence type="predicted"/>
<accession>A0A6J4PRG9</accession>